<dbReference type="InterPro" id="IPR039537">
    <property type="entry name" value="Retrotran_Ty1/copia-like"/>
</dbReference>
<feature type="domain" description="Integrase catalytic" evidence="10">
    <location>
        <begin position="51"/>
        <end position="151"/>
    </location>
</feature>
<dbReference type="InterPro" id="IPR001584">
    <property type="entry name" value="Integrase_cat-core"/>
</dbReference>
<sequence>MEHLTSLSTVCDTSSSYRDCDTGLKGKIKRTGFTDSVSRTSAMLDLVHSDSDNGGEYIGNEFEKHLRDKGILHRKTVPYNPQQNGKAEGLNQTLMNLTRADECIFLGFQEGLEGYRLWRLNDKRIIVSRDVRFYEHVFPFKTPCPAKPLVHEQENVVEMPDVEERNEH</sequence>
<evidence type="ECO:0000313" key="11">
    <source>
        <dbReference type="EMBL" id="KAJ8894944.1"/>
    </source>
</evidence>
<keyword evidence="5" id="KW-0460">Magnesium</keyword>
<dbReference type="EMBL" id="JARBHB010000001">
    <property type="protein sequence ID" value="KAJ8894944.1"/>
    <property type="molecule type" value="Genomic_DNA"/>
</dbReference>
<dbReference type="InterPro" id="IPR012337">
    <property type="entry name" value="RNaseH-like_sf"/>
</dbReference>
<dbReference type="PROSITE" id="PS50994">
    <property type="entry name" value="INTEGRASE"/>
    <property type="match status" value="1"/>
</dbReference>
<evidence type="ECO:0000256" key="1">
    <source>
        <dbReference type="ARBA" id="ARBA00022722"/>
    </source>
</evidence>
<keyword evidence="12" id="KW-1185">Reference proteome</keyword>
<evidence type="ECO:0000256" key="4">
    <source>
        <dbReference type="ARBA" id="ARBA00022801"/>
    </source>
</evidence>
<keyword evidence="1" id="KW-0540">Nuclease</keyword>
<gene>
    <name evidence="11" type="ORF">PR048_000251</name>
</gene>
<evidence type="ECO:0000256" key="5">
    <source>
        <dbReference type="ARBA" id="ARBA00022842"/>
    </source>
</evidence>
<evidence type="ECO:0000256" key="6">
    <source>
        <dbReference type="ARBA" id="ARBA00022908"/>
    </source>
</evidence>
<evidence type="ECO:0000313" key="12">
    <source>
        <dbReference type="Proteomes" id="UP001159363"/>
    </source>
</evidence>
<organism evidence="11 12">
    <name type="scientific">Dryococelus australis</name>
    <dbReference type="NCBI Taxonomy" id="614101"/>
    <lineage>
        <taxon>Eukaryota</taxon>
        <taxon>Metazoa</taxon>
        <taxon>Ecdysozoa</taxon>
        <taxon>Arthropoda</taxon>
        <taxon>Hexapoda</taxon>
        <taxon>Insecta</taxon>
        <taxon>Pterygota</taxon>
        <taxon>Neoptera</taxon>
        <taxon>Polyneoptera</taxon>
        <taxon>Phasmatodea</taxon>
        <taxon>Verophasmatodea</taxon>
        <taxon>Anareolatae</taxon>
        <taxon>Phasmatidae</taxon>
        <taxon>Eurycanthinae</taxon>
        <taxon>Dryococelus</taxon>
    </lineage>
</organism>
<proteinExistence type="predicted"/>
<keyword evidence="9" id="KW-0233">DNA recombination</keyword>
<keyword evidence="8" id="KW-0239">DNA-directed DNA polymerase</keyword>
<dbReference type="PANTHER" id="PTHR42648:SF11">
    <property type="entry name" value="TRANSPOSON TY4-P GAG-POL POLYPROTEIN"/>
    <property type="match status" value="1"/>
</dbReference>
<keyword evidence="8" id="KW-0548">Nucleotidyltransferase</keyword>
<accession>A0ABQ9IE60</accession>
<keyword evidence="4" id="KW-0378">Hydrolase</keyword>
<dbReference type="Pfam" id="PF25597">
    <property type="entry name" value="SH3_retrovirus"/>
    <property type="match status" value="1"/>
</dbReference>
<dbReference type="PANTHER" id="PTHR42648">
    <property type="entry name" value="TRANSPOSASE, PUTATIVE-RELATED"/>
    <property type="match status" value="1"/>
</dbReference>
<dbReference type="Gene3D" id="3.30.420.10">
    <property type="entry name" value="Ribonuclease H-like superfamily/Ribonuclease H"/>
    <property type="match status" value="1"/>
</dbReference>
<protein>
    <recommendedName>
        <fullName evidence="10">Integrase catalytic domain-containing protein</fullName>
    </recommendedName>
</protein>
<evidence type="ECO:0000259" key="10">
    <source>
        <dbReference type="PROSITE" id="PS50994"/>
    </source>
</evidence>
<keyword evidence="7" id="KW-0695">RNA-directed DNA polymerase</keyword>
<keyword evidence="2" id="KW-0479">Metal-binding</keyword>
<evidence type="ECO:0000256" key="2">
    <source>
        <dbReference type="ARBA" id="ARBA00022723"/>
    </source>
</evidence>
<keyword evidence="3" id="KW-0255">Endonuclease</keyword>
<evidence type="ECO:0000256" key="7">
    <source>
        <dbReference type="ARBA" id="ARBA00022918"/>
    </source>
</evidence>
<keyword evidence="8" id="KW-0808">Transferase</keyword>
<evidence type="ECO:0000256" key="9">
    <source>
        <dbReference type="ARBA" id="ARBA00023172"/>
    </source>
</evidence>
<name>A0ABQ9IE60_9NEOP</name>
<dbReference type="InterPro" id="IPR036397">
    <property type="entry name" value="RNaseH_sf"/>
</dbReference>
<dbReference type="SUPFAM" id="SSF53098">
    <property type="entry name" value="Ribonuclease H-like"/>
    <property type="match status" value="1"/>
</dbReference>
<dbReference type="Proteomes" id="UP001159363">
    <property type="component" value="Chromosome 1"/>
</dbReference>
<dbReference type="InterPro" id="IPR057670">
    <property type="entry name" value="SH3_retrovirus"/>
</dbReference>
<reference evidence="11 12" key="1">
    <citation type="submission" date="2023-02" db="EMBL/GenBank/DDBJ databases">
        <title>LHISI_Scaffold_Assembly.</title>
        <authorList>
            <person name="Stuart O.P."/>
            <person name="Cleave R."/>
            <person name="Magrath M.J.L."/>
            <person name="Mikheyev A.S."/>
        </authorList>
    </citation>
    <scope>NUCLEOTIDE SEQUENCE [LARGE SCALE GENOMIC DNA]</scope>
    <source>
        <strain evidence="11">Daus_M_001</strain>
        <tissue evidence="11">Leg muscle</tissue>
    </source>
</reference>
<evidence type="ECO:0000256" key="8">
    <source>
        <dbReference type="ARBA" id="ARBA00022932"/>
    </source>
</evidence>
<keyword evidence="6" id="KW-0229">DNA integration</keyword>
<evidence type="ECO:0000256" key="3">
    <source>
        <dbReference type="ARBA" id="ARBA00022759"/>
    </source>
</evidence>
<comment type="caution">
    <text evidence="11">The sequence shown here is derived from an EMBL/GenBank/DDBJ whole genome shotgun (WGS) entry which is preliminary data.</text>
</comment>